<dbReference type="Pfam" id="PF00849">
    <property type="entry name" value="PseudoU_synth_2"/>
    <property type="match status" value="1"/>
</dbReference>
<comment type="caution">
    <text evidence="6">The sequence shown here is derived from an EMBL/GenBank/DDBJ whole genome shotgun (WGS) entry which is preliminary data.</text>
</comment>
<dbReference type="InterPro" id="IPR020103">
    <property type="entry name" value="PsdUridine_synth_cat_dom_sf"/>
</dbReference>
<evidence type="ECO:0000256" key="1">
    <source>
        <dbReference type="ARBA" id="ARBA00004173"/>
    </source>
</evidence>
<dbReference type="Gene3D" id="3.30.2350.10">
    <property type="entry name" value="Pseudouridine synthase"/>
    <property type="match status" value="1"/>
</dbReference>
<keyword evidence="3" id="KW-0496">Mitochondrion</keyword>
<dbReference type="InterPro" id="IPR006145">
    <property type="entry name" value="PsdUridine_synth_RsuA/RluA"/>
</dbReference>
<evidence type="ECO:0000313" key="7">
    <source>
        <dbReference type="Proteomes" id="UP000824120"/>
    </source>
</evidence>
<evidence type="ECO:0000256" key="3">
    <source>
        <dbReference type="ARBA" id="ARBA00023128"/>
    </source>
</evidence>
<keyword evidence="7" id="KW-1185">Reference proteome</keyword>
<proteinExistence type="inferred from homology"/>
<dbReference type="GO" id="GO:0003723">
    <property type="term" value="F:RNA binding"/>
    <property type="evidence" value="ECO:0007669"/>
    <property type="project" value="InterPro"/>
</dbReference>
<keyword evidence="4" id="KW-0413">Isomerase</keyword>
<dbReference type="OrthoDB" id="428658at2759"/>
<gene>
    <name evidence="6" type="ORF">H5410_010429</name>
</gene>
<name>A0A9J6ALQ0_SOLCO</name>
<evidence type="ECO:0000259" key="5">
    <source>
        <dbReference type="Pfam" id="PF00849"/>
    </source>
</evidence>
<comment type="similarity">
    <text evidence="2">Belongs to the pseudouridine synthase RluA family.</text>
</comment>
<accession>A0A9J6ALQ0</accession>
<dbReference type="GO" id="GO:0000455">
    <property type="term" value="P:enzyme-directed rRNA pseudouridine synthesis"/>
    <property type="evidence" value="ECO:0007669"/>
    <property type="project" value="TreeGrafter"/>
</dbReference>
<dbReference type="GO" id="GO:0009982">
    <property type="term" value="F:pseudouridine synthase activity"/>
    <property type="evidence" value="ECO:0007669"/>
    <property type="project" value="InterPro"/>
</dbReference>
<protein>
    <recommendedName>
        <fullName evidence="5">Pseudouridine synthase RsuA/RluA-like domain-containing protein</fullName>
    </recommendedName>
</protein>
<dbReference type="EMBL" id="JACXVP010000002">
    <property type="protein sequence ID" value="KAG5625211.1"/>
    <property type="molecule type" value="Genomic_DNA"/>
</dbReference>
<dbReference type="PANTHER" id="PTHR21600:SF81">
    <property type="entry name" value="21S RRNA PSEUDOURIDINE(2819) SYNTHASE"/>
    <property type="match status" value="1"/>
</dbReference>
<organism evidence="6 7">
    <name type="scientific">Solanum commersonii</name>
    <name type="common">Commerson's wild potato</name>
    <name type="synonym">Commerson's nightshade</name>
    <dbReference type="NCBI Taxonomy" id="4109"/>
    <lineage>
        <taxon>Eukaryota</taxon>
        <taxon>Viridiplantae</taxon>
        <taxon>Streptophyta</taxon>
        <taxon>Embryophyta</taxon>
        <taxon>Tracheophyta</taxon>
        <taxon>Spermatophyta</taxon>
        <taxon>Magnoliopsida</taxon>
        <taxon>eudicotyledons</taxon>
        <taxon>Gunneridae</taxon>
        <taxon>Pentapetalae</taxon>
        <taxon>asterids</taxon>
        <taxon>lamiids</taxon>
        <taxon>Solanales</taxon>
        <taxon>Solanaceae</taxon>
        <taxon>Solanoideae</taxon>
        <taxon>Solaneae</taxon>
        <taxon>Solanum</taxon>
    </lineage>
</organism>
<reference evidence="6 7" key="1">
    <citation type="submission" date="2020-09" db="EMBL/GenBank/DDBJ databases">
        <title>De no assembly of potato wild relative species, Solanum commersonii.</title>
        <authorList>
            <person name="Cho K."/>
        </authorList>
    </citation>
    <scope>NUCLEOTIDE SEQUENCE [LARGE SCALE GENOMIC DNA]</scope>
    <source>
        <strain evidence="6">LZ3.2</strain>
        <tissue evidence="6">Leaf</tissue>
    </source>
</reference>
<dbReference type="SUPFAM" id="SSF55120">
    <property type="entry name" value="Pseudouridine synthase"/>
    <property type="match status" value="1"/>
</dbReference>
<evidence type="ECO:0000256" key="4">
    <source>
        <dbReference type="ARBA" id="ARBA00023235"/>
    </source>
</evidence>
<dbReference type="PANTHER" id="PTHR21600">
    <property type="entry name" value="MITOCHONDRIAL RNA PSEUDOURIDINE SYNTHASE"/>
    <property type="match status" value="1"/>
</dbReference>
<dbReference type="Proteomes" id="UP000824120">
    <property type="component" value="Chromosome 2"/>
</dbReference>
<dbReference type="GO" id="GO:0005739">
    <property type="term" value="C:mitochondrion"/>
    <property type="evidence" value="ECO:0007669"/>
    <property type="project" value="UniProtKB-SubCell"/>
</dbReference>
<dbReference type="InterPro" id="IPR050188">
    <property type="entry name" value="RluA_PseudoU_synthase"/>
</dbReference>
<evidence type="ECO:0000313" key="6">
    <source>
        <dbReference type="EMBL" id="KAG5625211.1"/>
    </source>
</evidence>
<dbReference type="AlphaFoldDB" id="A0A9J6ALQ0"/>
<dbReference type="CDD" id="cd02869">
    <property type="entry name" value="PseudoU_synth_RluA_like"/>
    <property type="match status" value="1"/>
</dbReference>
<comment type="subcellular location">
    <subcellularLocation>
        <location evidence="1">Mitochondrion</location>
    </subcellularLocation>
</comment>
<feature type="domain" description="Pseudouridine synthase RsuA/RluA-like" evidence="5">
    <location>
        <begin position="410"/>
        <end position="588"/>
    </location>
</feature>
<sequence length="701" mass="79142">MVQSSEKHFHVVVKNSGPSPGIGHHDYGDLEKPIDVDVGHNSGPSPNEGHKIIFAISLIVGQIVEIRLKPSLVFMNAQNPRRITVMAGPWLLRRVVHRSRHLLATSDNTQTLYSAFYRFQCHYATTVTDAQVCNRNENEKAKWLTLPPFNATVNGADLGRELAGVKMDVKENSTNTMTALKWVQRCCPELPKSLVQKLFRLRQVRRDSSNVEEQRPKRVSAKESMNVGDRIFLPITVQKFPSEKVVDYPSSEEERKFVHSLELYKDPEIIVVSKPPGMPVQGGIGIKRSLDELAAKYMRHEYSEAPRLQVVEAVFISICPQHTLFIVVKRIMFIELKQNKEVLLPGYRLCMCTCHAMEKNFVVQSLWLDVEEERLNLYSNCSSLSSATCVRRHSKCPLVCLSGLSTLLVNLVSVHRLDRDCSGLLVMGRTQLSASALHSIFREKTFDSQNEDLESKKRILQKKYWALVIGCPRRSGGIISAPLGKLVLDNGKSERITIMSDVRAPSAQYAVTEYRIIGSSEKDSSKILPGVSDPPKAMHFWRIRDGCVNIFGESEQHRLKVWCRESGYTWLELSPLTGRKHQLRVHCAEALGTPIVGDYKYGWQAHRKLKHLPLPTSVLNLGVQIPRQNPDPFNLRLGNGSISDKQPHLHLHCKEMVLPNISLTLQRAQVVSDADLVDVESIKLVAPLPFHMQKSWDCLSS</sequence>
<evidence type="ECO:0000256" key="2">
    <source>
        <dbReference type="ARBA" id="ARBA00010876"/>
    </source>
</evidence>